<evidence type="ECO:0000313" key="2">
    <source>
        <dbReference type="EMBL" id="AAT75668.1"/>
    </source>
</evidence>
<accession>Q6F1F5</accession>
<dbReference type="InterPro" id="IPR047640">
    <property type="entry name" value="RpiR-like"/>
</dbReference>
<gene>
    <name evidence="2" type="ordered locus">Mfl311</name>
</gene>
<dbReference type="KEGG" id="mfl:Mfl311"/>
<dbReference type="GO" id="GO:0097367">
    <property type="term" value="F:carbohydrate derivative binding"/>
    <property type="evidence" value="ECO:0007669"/>
    <property type="project" value="InterPro"/>
</dbReference>
<dbReference type="InterPro" id="IPR000281">
    <property type="entry name" value="HTH_RpiR"/>
</dbReference>
<dbReference type="OrthoDB" id="388934at2"/>
<dbReference type="InterPro" id="IPR009057">
    <property type="entry name" value="Homeodomain-like_sf"/>
</dbReference>
<evidence type="ECO:0000313" key="3">
    <source>
        <dbReference type="Proteomes" id="UP000006647"/>
    </source>
</evidence>
<feature type="domain" description="HTH rpiR-type" evidence="1">
    <location>
        <begin position="3"/>
        <end position="79"/>
    </location>
</feature>
<dbReference type="GO" id="GO:0003677">
    <property type="term" value="F:DNA binding"/>
    <property type="evidence" value="ECO:0007669"/>
    <property type="project" value="InterPro"/>
</dbReference>
<dbReference type="Pfam" id="PF01418">
    <property type="entry name" value="HTH_6"/>
    <property type="match status" value="1"/>
</dbReference>
<reference evidence="2 3" key="1">
    <citation type="submission" date="2004-06" db="EMBL/GenBank/DDBJ databases">
        <authorList>
            <person name="Birren B.W."/>
            <person name="Stange-Thomann N."/>
            <person name="Hafez N."/>
            <person name="DeCaprio D."/>
            <person name="Fisher S."/>
            <person name="Butler J."/>
            <person name="Elkins T."/>
            <person name="Kodira C.D."/>
            <person name="Major J."/>
            <person name="Wang S."/>
            <person name="Nicol R."/>
            <person name="Nusbaum C."/>
        </authorList>
    </citation>
    <scope>NUCLEOTIDE SEQUENCE [LARGE SCALE GENOMIC DNA]</scope>
    <source>
        <strain evidence="3">ATCC 33453 / NBRC 100688 / NCTC 11704 / L1</strain>
    </source>
</reference>
<dbReference type="PaxDb" id="265311-Mfl311"/>
<sequence length="252" mass="29550">MESLIHKIEKYKNHDDSKIQSIISKVLYQNFFSGNFLTIKELAEECNVSESTITVYSKNLGYSGYRELLILLKMENNFYNKTFQSEIGAKSDKQKINKYREILNEFLNEQKKEDEKIIKLVANMKKANKIVINSSYQLDDIANYFKDLLSLKFDNVLKNELKLFAYKNAQNLTEKDLAIFFVSGQDNEMMQYIFAVTKKMTKNIFIFSSRSQIEKFDMQENVIILDVPKLGSDHTYRRIILDNYVSIISLLL</sequence>
<dbReference type="PANTHER" id="PTHR30514">
    <property type="entry name" value="GLUCOKINASE"/>
    <property type="match status" value="1"/>
</dbReference>
<dbReference type="GO" id="GO:0003700">
    <property type="term" value="F:DNA-binding transcription factor activity"/>
    <property type="evidence" value="ECO:0007669"/>
    <property type="project" value="InterPro"/>
</dbReference>
<dbReference type="STRING" id="265311.Mfl311"/>
<dbReference type="eggNOG" id="COG1737">
    <property type="taxonomic scope" value="Bacteria"/>
</dbReference>
<dbReference type="Proteomes" id="UP000006647">
    <property type="component" value="Chromosome"/>
</dbReference>
<keyword evidence="3" id="KW-1185">Reference proteome</keyword>
<evidence type="ECO:0000259" key="1">
    <source>
        <dbReference type="PROSITE" id="PS51071"/>
    </source>
</evidence>
<proteinExistence type="predicted"/>
<protein>
    <submittedName>
        <fullName evidence="2">Transcriptional regulator</fullName>
    </submittedName>
</protein>
<dbReference type="PANTHER" id="PTHR30514:SF21">
    <property type="entry name" value="RPIR-FAMILY TRANSCRIPTIONAL REGULATOR"/>
    <property type="match status" value="1"/>
</dbReference>
<dbReference type="GeneID" id="2897948"/>
<dbReference type="HOGENOM" id="CLU_096776_0_0_14"/>
<dbReference type="PATRIC" id="fig|265311.5.peg.311"/>
<organism evidence="2 3">
    <name type="scientific">Mesoplasma florum (strain ATCC 33453 / NBRC 100688 / NCTC 11704 / L1)</name>
    <name type="common">Acholeplasma florum</name>
    <dbReference type="NCBI Taxonomy" id="265311"/>
    <lineage>
        <taxon>Bacteria</taxon>
        <taxon>Bacillati</taxon>
        <taxon>Mycoplasmatota</taxon>
        <taxon>Mollicutes</taxon>
        <taxon>Entomoplasmatales</taxon>
        <taxon>Entomoplasmataceae</taxon>
        <taxon>Mesoplasma</taxon>
    </lineage>
</organism>
<dbReference type="InterPro" id="IPR036388">
    <property type="entry name" value="WH-like_DNA-bd_sf"/>
</dbReference>
<dbReference type="EnsemblBacteria" id="AAT75668">
    <property type="protein sequence ID" value="AAT75668"/>
    <property type="gene ID" value="Mfl311"/>
</dbReference>
<name>Q6F1F5_MESFL</name>
<dbReference type="SUPFAM" id="SSF46689">
    <property type="entry name" value="Homeodomain-like"/>
    <property type="match status" value="1"/>
</dbReference>
<dbReference type="PROSITE" id="PS51071">
    <property type="entry name" value="HTH_RPIR"/>
    <property type="match status" value="1"/>
</dbReference>
<dbReference type="RefSeq" id="WP_011183208.1">
    <property type="nucleotide sequence ID" value="NC_006055.1"/>
</dbReference>
<dbReference type="AlphaFoldDB" id="Q6F1F5"/>
<dbReference type="EMBL" id="AE017263">
    <property type="protein sequence ID" value="AAT75668.1"/>
    <property type="molecule type" value="Genomic_DNA"/>
</dbReference>
<dbReference type="Gene3D" id="1.10.10.10">
    <property type="entry name" value="Winged helix-like DNA-binding domain superfamily/Winged helix DNA-binding domain"/>
    <property type="match status" value="1"/>
</dbReference>